<keyword evidence="5" id="KW-0677">Repeat</keyword>
<feature type="repeat" description="Solcar" evidence="14">
    <location>
        <begin position="177"/>
        <end position="273"/>
    </location>
</feature>
<feature type="region of interest" description="Disordered" evidence="16">
    <location>
        <begin position="25"/>
        <end position="55"/>
    </location>
</feature>
<organism evidence="17 18">
    <name type="scientific">Tetranychus urticae</name>
    <name type="common">Two-spotted spider mite</name>
    <dbReference type="NCBI Taxonomy" id="32264"/>
    <lineage>
        <taxon>Eukaryota</taxon>
        <taxon>Metazoa</taxon>
        <taxon>Ecdysozoa</taxon>
        <taxon>Arthropoda</taxon>
        <taxon>Chelicerata</taxon>
        <taxon>Arachnida</taxon>
        <taxon>Acari</taxon>
        <taxon>Acariformes</taxon>
        <taxon>Trombidiformes</taxon>
        <taxon>Prostigmata</taxon>
        <taxon>Eleutherengona</taxon>
        <taxon>Raphignathae</taxon>
        <taxon>Tetranychoidea</taxon>
        <taxon>Tetranychidae</taxon>
        <taxon>Tetranychus</taxon>
    </lineage>
</organism>
<dbReference type="SUPFAM" id="SSF103506">
    <property type="entry name" value="Mitochondrial carrier"/>
    <property type="match status" value="1"/>
</dbReference>
<dbReference type="PROSITE" id="PS50920">
    <property type="entry name" value="SOLCAR"/>
    <property type="match status" value="3"/>
</dbReference>
<dbReference type="InterPro" id="IPR023395">
    <property type="entry name" value="MCP_dom_sf"/>
</dbReference>
<keyword evidence="7" id="KW-1133">Transmembrane helix</keyword>
<feature type="repeat" description="Solcar" evidence="14">
    <location>
        <begin position="290"/>
        <end position="369"/>
    </location>
</feature>
<dbReference type="HOGENOM" id="CLU_015166_6_4_1"/>
<dbReference type="Gene3D" id="1.50.40.10">
    <property type="entry name" value="Mitochondrial carrier domain"/>
    <property type="match status" value="1"/>
</dbReference>
<name>T1L1W9_TETUR</name>
<dbReference type="KEGG" id="tut:107369461"/>
<keyword evidence="6" id="KW-0999">Mitochondrion inner membrane</keyword>
<evidence type="ECO:0000313" key="17">
    <source>
        <dbReference type="EnsemblMetazoa" id="tetur32g01120.1"/>
    </source>
</evidence>
<dbReference type="eggNOG" id="KOG0764">
    <property type="taxonomic scope" value="Eukaryota"/>
</dbReference>
<dbReference type="GO" id="GO:0015711">
    <property type="term" value="P:organic anion transport"/>
    <property type="evidence" value="ECO:0007669"/>
    <property type="project" value="UniProtKB-ARBA"/>
</dbReference>
<evidence type="ECO:0000256" key="12">
    <source>
        <dbReference type="ARBA" id="ARBA00070508"/>
    </source>
</evidence>
<dbReference type="OMA" id="WYTMIKE"/>
<evidence type="ECO:0000256" key="16">
    <source>
        <dbReference type="SAM" id="MobiDB-lite"/>
    </source>
</evidence>
<evidence type="ECO:0000256" key="5">
    <source>
        <dbReference type="ARBA" id="ARBA00022737"/>
    </source>
</evidence>
<evidence type="ECO:0000256" key="2">
    <source>
        <dbReference type="ARBA" id="ARBA00006375"/>
    </source>
</evidence>
<dbReference type="GO" id="GO:0006862">
    <property type="term" value="P:nucleotide transport"/>
    <property type="evidence" value="ECO:0007669"/>
    <property type="project" value="InterPro"/>
</dbReference>
<evidence type="ECO:0000256" key="9">
    <source>
        <dbReference type="ARBA" id="ARBA00023136"/>
    </source>
</evidence>
<dbReference type="GO" id="GO:0005743">
    <property type="term" value="C:mitochondrial inner membrane"/>
    <property type="evidence" value="ECO:0007669"/>
    <property type="project" value="UniProtKB-SubCell"/>
</dbReference>
<dbReference type="Proteomes" id="UP000015104">
    <property type="component" value="Unassembled WGS sequence"/>
</dbReference>
<dbReference type="GO" id="GO:0055085">
    <property type="term" value="P:transmembrane transport"/>
    <property type="evidence" value="ECO:0007669"/>
    <property type="project" value="InterPro"/>
</dbReference>
<evidence type="ECO:0000256" key="15">
    <source>
        <dbReference type="RuleBase" id="RU000488"/>
    </source>
</evidence>
<comment type="similarity">
    <text evidence="2 15">Belongs to the mitochondrial carrier (TC 2.A.29) family.</text>
</comment>
<dbReference type="Pfam" id="PF00153">
    <property type="entry name" value="Mito_carr"/>
    <property type="match status" value="3"/>
</dbReference>
<dbReference type="OrthoDB" id="428293at2759"/>
<evidence type="ECO:0000256" key="13">
    <source>
        <dbReference type="ARBA" id="ARBA00079992"/>
    </source>
</evidence>
<feature type="compositionally biased region" description="Low complexity" evidence="16">
    <location>
        <begin position="25"/>
        <end position="52"/>
    </location>
</feature>
<keyword evidence="18" id="KW-1185">Reference proteome</keyword>
<gene>
    <name evidence="17" type="primary">107369461</name>
</gene>
<evidence type="ECO:0000256" key="10">
    <source>
        <dbReference type="ARBA" id="ARBA00050907"/>
    </source>
</evidence>
<dbReference type="FunFam" id="1.50.40.10:FF:000025">
    <property type="entry name" value="mitochondrial folate transporter/carrier"/>
    <property type="match status" value="1"/>
</dbReference>
<keyword evidence="8" id="KW-0496">Mitochondrion</keyword>
<feature type="repeat" description="Solcar" evidence="14">
    <location>
        <begin position="79"/>
        <end position="169"/>
    </location>
</feature>
<comment type="function">
    <text evidence="11">Facilitates flavin adenine dinucleotide (FAD) translocation across the mitochondrial inner membrane into the mitochondrial matrix where it acts as a redox cofactor to assist flavoenzyme activities in fundamental metabolic processes including fatty acid beta-oxidation, amino acid and choline metabolism as well as mitochondrial electron transportation. In particular, provides FAD to DLD dehydrogenase of the glycine cleavage system, part of mitochondrial one-carbon metabolic pathway involved in neural tube closure in early embryogenesis.</text>
</comment>
<evidence type="ECO:0000313" key="18">
    <source>
        <dbReference type="Proteomes" id="UP000015104"/>
    </source>
</evidence>
<sequence length="376" mass="42108">MNPGEFWRQLCILKAEALSNNLSTPTTLSTTDLSSSTSSSPSHSSSTSSTLTKDPISNHQTHAAIANKYGSKILAVAGNLKYESLIAGVTGGVLSTLVLHPLDLLKIRFAVNDGRLSIRPHYQNLREGIKTIFKQEGISGFYRGTVPNLMGAGVSWGLYFLFYNCIKDYLMIDRKELTPWLHLLAAGEAGVLTVTLTNPFWVVKTRLCLQYGSQSQLLNSLPNHKVYSGTRDAFYKIYKHEGIRGMYKGVVPGLFGVTHGSLQFMVYEELKKNINKRRSVPVETKLDNHEYIICAAISKLIAASITFPYQVVRARLQDQHTDFKGVQDVIVRTWRSGFRGFYRGFPAYIIHVTPNIVIVFWCYETITNLLKSDQSL</sequence>
<dbReference type="InterPro" id="IPR044712">
    <property type="entry name" value="SLC25A32-like"/>
</dbReference>
<comment type="subcellular location">
    <subcellularLocation>
        <location evidence="1">Mitochondrion inner membrane</location>
        <topology evidence="1">Multi-pass membrane protein</topology>
    </subcellularLocation>
</comment>
<evidence type="ECO:0000256" key="11">
    <source>
        <dbReference type="ARBA" id="ARBA00058619"/>
    </source>
</evidence>
<proteinExistence type="inferred from homology"/>
<keyword evidence="4 14" id="KW-0812">Transmembrane</keyword>
<dbReference type="InterPro" id="IPR018108">
    <property type="entry name" value="MCP_transmembrane"/>
</dbReference>
<protein>
    <recommendedName>
        <fullName evidence="12">Solute carrier family 25 member 32</fullName>
    </recommendedName>
    <alternativeName>
        <fullName evidence="13">Mitochondrial FAD transporter</fullName>
    </alternativeName>
</protein>
<evidence type="ECO:0000256" key="4">
    <source>
        <dbReference type="ARBA" id="ARBA00022692"/>
    </source>
</evidence>
<dbReference type="PANTHER" id="PTHR45683">
    <property type="entry name" value="MITOCHONDRIAL NICOTINAMIDE ADENINE DINUCLEOTIDE TRANSPORTER 1-RELATED-RELATED"/>
    <property type="match status" value="1"/>
</dbReference>
<evidence type="ECO:0000256" key="8">
    <source>
        <dbReference type="ARBA" id="ARBA00023128"/>
    </source>
</evidence>
<comment type="catalytic activity">
    <reaction evidence="10">
        <text>FAD(in) = FAD(out)</text>
        <dbReference type="Rhea" id="RHEA:76535"/>
        <dbReference type="ChEBI" id="CHEBI:57692"/>
    </reaction>
</comment>
<reference evidence="17" key="2">
    <citation type="submission" date="2015-06" db="UniProtKB">
        <authorList>
            <consortium name="EnsemblMetazoa"/>
        </authorList>
    </citation>
    <scope>IDENTIFICATION</scope>
</reference>
<dbReference type="STRING" id="32264.T1L1W9"/>
<evidence type="ECO:0000256" key="6">
    <source>
        <dbReference type="ARBA" id="ARBA00022792"/>
    </source>
</evidence>
<evidence type="ECO:0000256" key="3">
    <source>
        <dbReference type="ARBA" id="ARBA00022448"/>
    </source>
</evidence>
<dbReference type="EnsemblMetazoa" id="tetur32g01120.1">
    <property type="protein sequence ID" value="tetur32g01120.1"/>
    <property type="gene ID" value="tetur32g01120"/>
</dbReference>
<evidence type="ECO:0000256" key="7">
    <source>
        <dbReference type="ARBA" id="ARBA00022989"/>
    </source>
</evidence>
<keyword evidence="3 15" id="KW-0813">Transport</keyword>
<keyword evidence="9 14" id="KW-0472">Membrane</keyword>
<dbReference type="AlphaFoldDB" id="T1L1W9"/>
<dbReference type="EMBL" id="CAEY01000922">
    <property type="status" value="NOT_ANNOTATED_CDS"/>
    <property type="molecule type" value="Genomic_DNA"/>
</dbReference>
<evidence type="ECO:0000256" key="14">
    <source>
        <dbReference type="PROSITE-ProRule" id="PRU00282"/>
    </source>
</evidence>
<reference evidence="18" key="1">
    <citation type="submission" date="2011-08" db="EMBL/GenBank/DDBJ databases">
        <authorList>
            <person name="Rombauts S."/>
        </authorList>
    </citation>
    <scope>NUCLEOTIDE SEQUENCE</scope>
    <source>
        <strain evidence="18">London</strain>
    </source>
</reference>
<evidence type="ECO:0000256" key="1">
    <source>
        <dbReference type="ARBA" id="ARBA00004448"/>
    </source>
</evidence>
<accession>T1L1W9</accession>